<comment type="caution">
    <text evidence="2">The sequence shown here is derived from an EMBL/GenBank/DDBJ whole genome shotgun (WGS) entry which is preliminary data.</text>
</comment>
<dbReference type="Proteomes" id="UP001523369">
    <property type="component" value="Unassembled WGS sequence"/>
</dbReference>
<dbReference type="InterPro" id="IPR020843">
    <property type="entry name" value="ER"/>
</dbReference>
<dbReference type="PANTHER" id="PTHR43482:SF1">
    <property type="entry name" value="PROTEIN AST1-RELATED"/>
    <property type="match status" value="1"/>
</dbReference>
<dbReference type="Gene3D" id="3.40.50.720">
    <property type="entry name" value="NAD(P)-binding Rossmann-like Domain"/>
    <property type="match status" value="1"/>
</dbReference>
<feature type="domain" description="Enoyl reductase (ER)" evidence="1">
    <location>
        <begin position="12"/>
        <end position="313"/>
    </location>
</feature>
<dbReference type="InterPro" id="IPR036291">
    <property type="entry name" value="NAD(P)-bd_dom_sf"/>
</dbReference>
<dbReference type="CDD" id="cd05289">
    <property type="entry name" value="MDR_like_2"/>
    <property type="match status" value="1"/>
</dbReference>
<proteinExistence type="predicted"/>
<dbReference type="InterPro" id="IPR011032">
    <property type="entry name" value="GroES-like_sf"/>
</dbReference>
<gene>
    <name evidence="2" type="ORF">M1L60_27760</name>
</gene>
<name>A0ABT1DWG4_9ACTN</name>
<dbReference type="PANTHER" id="PTHR43482">
    <property type="entry name" value="PROTEIN AST1-RELATED"/>
    <property type="match status" value="1"/>
</dbReference>
<dbReference type="InterPro" id="IPR013154">
    <property type="entry name" value="ADH-like_N"/>
</dbReference>
<sequence length="315" mass="32203">MNMRLVRPTAYGSPDVLDVAEVPVPEPGSGLGPGEVLVRVKAAGVNPIDWKIYSGAFHDVDDDHHDQAGVDIDALPRIGLECAGVVDGNEVIVYPVTAAYADYVVAPADSLIAKPATLSWAEAAGLMLTGTTAAHALHAAGVHEGDTVLIHNGSGGVGLMAIQLATHRGAKVIATASEHNFELLRSLGATPVAYGPGLLDRVQATAPDGITAALDLIGTDEALDTSLALVADRTRIASITGGPRRAKEGIKLLGYGPGEDAGAELRAAARTDLATMAGAGNLRVLIAATYPLTQAAEAHRAGQSGHTPGKLILIP</sequence>
<accession>A0ABT1DWG4</accession>
<evidence type="ECO:0000313" key="2">
    <source>
        <dbReference type="EMBL" id="MCO8274401.1"/>
    </source>
</evidence>
<evidence type="ECO:0000259" key="1">
    <source>
        <dbReference type="SMART" id="SM00829"/>
    </source>
</evidence>
<dbReference type="SMART" id="SM00829">
    <property type="entry name" value="PKS_ER"/>
    <property type="match status" value="1"/>
</dbReference>
<dbReference type="SUPFAM" id="SSF50129">
    <property type="entry name" value="GroES-like"/>
    <property type="match status" value="1"/>
</dbReference>
<evidence type="ECO:0000313" key="3">
    <source>
        <dbReference type="Proteomes" id="UP001523369"/>
    </source>
</evidence>
<reference evidence="2 3" key="1">
    <citation type="submission" date="2022-06" db="EMBL/GenBank/DDBJ databases">
        <title>New Species of the Genus Actinoplanes, ActinopZanes ferrugineus.</title>
        <authorList>
            <person name="Ding P."/>
        </authorList>
    </citation>
    <scope>NUCLEOTIDE SEQUENCE [LARGE SCALE GENOMIC DNA]</scope>
    <source>
        <strain evidence="2 3">TRM88003</strain>
    </source>
</reference>
<dbReference type="EMBL" id="JAMYJR010000031">
    <property type="protein sequence ID" value="MCO8274401.1"/>
    <property type="molecule type" value="Genomic_DNA"/>
</dbReference>
<dbReference type="Gene3D" id="3.90.180.10">
    <property type="entry name" value="Medium-chain alcohol dehydrogenases, catalytic domain"/>
    <property type="match status" value="1"/>
</dbReference>
<dbReference type="RefSeq" id="WP_253240478.1">
    <property type="nucleotide sequence ID" value="NZ_JAMYJR010000031.1"/>
</dbReference>
<keyword evidence="3" id="KW-1185">Reference proteome</keyword>
<dbReference type="SUPFAM" id="SSF51735">
    <property type="entry name" value="NAD(P)-binding Rossmann-fold domains"/>
    <property type="match status" value="1"/>
</dbReference>
<organism evidence="2 3">
    <name type="scientific">Paractinoplanes aksuensis</name>
    <dbReference type="NCBI Taxonomy" id="2939490"/>
    <lineage>
        <taxon>Bacteria</taxon>
        <taxon>Bacillati</taxon>
        <taxon>Actinomycetota</taxon>
        <taxon>Actinomycetes</taxon>
        <taxon>Micromonosporales</taxon>
        <taxon>Micromonosporaceae</taxon>
        <taxon>Paractinoplanes</taxon>
    </lineage>
</organism>
<dbReference type="Pfam" id="PF13602">
    <property type="entry name" value="ADH_zinc_N_2"/>
    <property type="match status" value="1"/>
</dbReference>
<protein>
    <submittedName>
        <fullName evidence="2">NADP-dependent oxidoreductase</fullName>
    </submittedName>
</protein>
<dbReference type="Pfam" id="PF08240">
    <property type="entry name" value="ADH_N"/>
    <property type="match status" value="1"/>
</dbReference>
<dbReference type="InterPro" id="IPR052585">
    <property type="entry name" value="Lipid_raft_assoc_Zn_ADH"/>
</dbReference>